<evidence type="ECO:0000259" key="1">
    <source>
        <dbReference type="SMART" id="SM00849"/>
    </source>
</evidence>
<evidence type="ECO:0000313" key="2">
    <source>
        <dbReference type="EMBL" id="UOM51022.1"/>
    </source>
</evidence>
<dbReference type="EMBL" id="CP094929">
    <property type="protein sequence ID" value="UOM51022.1"/>
    <property type="molecule type" value="Genomic_DNA"/>
</dbReference>
<name>A0ABY4DB36_9SPIR</name>
<dbReference type="PANTHER" id="PTHR13754:SF13">
    <property type="entry name" value="METALLO-BETA-LACTAMASE SUPERFAMILY PROTEIN (AFU_ORTHOLOGUE AFUA_3G07630)"/>
    <property type="match status" value="1"/>
</dbReference>
<dbReference type="InterPro" id="IPR041712">
    <property type="entry name" value="DHPS-like_MBL-fold"/>
</dbReference>
<sequence>MMALEITTLEENTEGEHTGMIAEHGLSFLVEMNSISVLFDTGRSSAFLQNAQKLNKPLDAVEHIVLSHGHYDHSGGFRPLVETYPNHPYTLYTGDGFFNPKYARFNASYQYLGNDFNTLYLRQHGIKHEIIKEKKEIFPGIWMVTNFFNLHPEETIHPRFVVRTSNGWMPDHFSDEVLLVVESSKGLIVLVGCSHPGILNMLDTVRQQFSSPIYALLGGTHLVESDMSRTKTTIDEFKRQGISILGISHCSGNDAIVLATENSEMHFHNTLGSSLILEE</sequence>
<dbReference type="Pfam" id="PF00753">
    <property type="entry name" value="Lactamase_B"/>
    <property type="match status" value="1"/>
</dbReference>
<protein>
    <submittedName>
        <fullName evidence="2">MBL fold metallo-hydrolase</fullName>
    </submittedName>
</protein>
<dbReference type="PANTHER" id="PTHR13754">
    <property type="entry name" value="METALLO-BETA-LACTAMASE SUPERFAMILY PROTEIN"/>
    <property type="match status" value="1"/>
</dbReference>
<dbReference type="Gene3D" id="3.60.15.10">
    <property type="entry name" value="Ribonuclease Z/Hydroxyacylglutathione hydrolase-like"/>
    <property type="match status" value="1"/>
</dbReference>
<gene>
    <name evidence="2" type="ORF">MUG09_15810</name>
</gene>
<organism evidence="2 3">
    <name type="scientific">Sphaerochaeta associata</name>
    <dbReference type="NCBI Taxonomy" id="1129264"/>
    <lineage>
        <taxon>Bacteria</taxon>
        <taxon>Pseudomonadati</taxon>
        <taxon>Spirochaetota</taxon>
        <taxon>Spirochaetia</taxon>
        <taxon>Spirochaetales</taxon>
        <taxon>Sphaerochaetaceae</taxon>
        <taxon>Sphaerochaeta</taxon>
    </lineage>
</organism>
<evidence type="ECO:0000313" key="3">
    <source>
        <dbReference type="Proteomes" id="UP000829708"/>
    </source>
</evidence>
<dbReference type="SMART" id="SM00849">
    <property type="entry name" value="Lactamase_B"/>
    <property type="match status" value="1"/>
</dbReference>
<dbReference type="SUPFAM" id="SSF56281">
    <property type="entry name" value="Metallo-hydrolase/oxidoreductase"/>
    <property type="match status" value="1"/>
</dbReference>
<proteinExistence type="predicted"/>
<dbReference type="InterPro" id="IPR036866">
    <property type="entry name" value="RibonucZ/Hydroxyglut_hydro"/>
</dbReference>
<feature type="domain" description="Metallo-beta-lactamase" evidence="1">
    <location>
        <begin position="24"/>
        <end position="249"/>
    </location>
</feature>
<dbReference type="InterPro" id="IPR052926">
    <property type="entry name" value="Metallo-beta-lactamase_dom"/>
</dbReference>
<reference evidence="3" key="1">
    <citation type="journal article" date="2024" name="J Bioinform Genom">
        <title>Complete genome sequence of the type strain bacterium Sphaerochaeta associata GLS2t (VKM B-2742)t.</title>
        <authorList>
            <person name="Troshina O.Y."/>
            <person name="Tepeeva A.N."/>
            <person name="Arzamasceva V.O."/>
            <person name="Whitman W.B."/>
            <person name="Varghese N."/>
            <person name="Shapiro N."/>
            <person name="Woyke T."/>
            <person name="Kripides N.C."/>
            <person name="Vasilenko O.V."/>
        </authorList>
    </citation>
    <scope>NUCLEOTIDE SEQUENCE [LARGE SCALE GENOMIC DNA]</scope>
    <source>
        <strain evidence="3">GLS2T</strain>
    </source>
</reference>
<keyword evidence="3" id="KW-1185">Reference proteome</keyword>
<dbReference type="CDD" id="cd07713">
    <property type="entry name" value="DHPS-like_MBL-fold"/>
    <property type="match status" value="1"/>
</dbReference>
<dbReference type="InterPro" id="IPR001279">
    <property type="entry name" value="Metallo-B-lactamas"/>
</dbReference>
<accession>A0ABY4DB36</accession>
<dbReference type="RefSeq" id="WP_244772398.1">
    <property type="nucleotide sequence ID" value="NZ_CP094929.1"/>
</dbReference>
<dbReference type="Proteomes" id="UP000829708">
    <property type="component" value="Chromosome"/>
</dbReference>